<evidence type="ECO:0000313" key="1">
    <source>
        <dbReference type="EMBL" id="UXD22601.1"/>
    </source>
</evidence>
<reference evidence="1" key="1">
    <citation type="submission" date="2013-11" db="EMBL/GenBank/DDBJ databases">
        <title>Comparative genomics of Ignicoccus.</title>
        <authorList>
            <person name="Podar M."/>
        </authorList>
    </citation>
    <scope>NUCLEOTIDE SEQUENCE</scope>
    <source>
        <strain evidence="1">DSM 13166</strain>
    </source>
</reference>
<dbReference type="KEGG" id="ipc:IPA_06610"/>
<protein>
    <submittedName>
        <fullName evidence="1">Uncharacterized protein</fullName>
    </submittedName>
</protein>
<dbReference type="AlphaFoldDB" id="A0A977KCR5"/>
<dbReference type="EMBL" id="CP006868">
    <property type="protein sequence ID" value="UXD22601.1"/>
    <property type="molecule type" value="Genomic_DNA"/>
</dbReference>
<keyword evidence="2" id="KW-1185">Reference proteome</keyword>
<sequence length="522" mass="60364">MSSNSEGLPLGPRAIEESFKGLIEGETFRRADIIWELLSGLSKEWMISVIKNKTTFKDYDKAYAYVTLDEAGRLELININTSFIAQRLLYLIENDETYLGRNFKLLLKALRTLSSWKAFLGIFAYFFFSHELYHFRFNAFGYEEVLVKFLLDEVGFECEEEVRAFSRNIVNFFHDTLSNAAALYDTYILSLIAKELNYEQTELVTRFLRDFVEGNLVTLAILKKNKFEEVVNALGQSDKLHEERNRYLYCVNKWISRGIIDPEDLITALWKGDLFEGMNKVMVEIVKAFGRDPCNICEVRDYPPSSDSVRSIITKFVKEHGTMEGALRSYSIMKAYLNKPRFDLNRALKYLKSIDFVSYPFRPSRRLYAIRSSAGDVYLYGNILRGERWIVLVTDIPPEEDEGSGFFYSFMSQVGEEFYNLVDEDLRTAYAVSLYDDKEAWKEALKLIESGLNLLIVADGDLFFKKYKIDPIIRSFVKAFERNRGKGILITNKTSIKKPLIKGIKCFVYEAIPGIKGYLVPC</sequence>
<accession>A0A977KCR5</accession>
<gene>
    <name evidence="1" type="ORF">IPA_06610</name>
</gene>
<proteinExistence type="predicted"/>
<dbReference type="Proteomes" id="UP001063698">
    <property type="component" value="Chromosome"/>
</dbReference>
<evidence type="ECO:0000313" key="2">
    <source>
        <dbReference type="Proteomes" id="UP001063698"/>
    </source>
</evidence>
<name>A0A977KCR5_9CREN</name>
<organism evidence="1 2">
    <name type="scientific">Ignicoccus pacificus DSM 13166</name>
    <dbReference type="NCBI Taxonomy" id="940294"/>
    <lineage>
        <taxon>Archaea</taxon>
        <taxon>Thermoproteota</taxon>
        <taxon>Thermoprotei</taxon>
        <taxon>Desulfurococcales</taxon>
        <taxon>Desulfurococcaceae</taxon>
        <taxon>Ignicoccus</taxon>
    </lineage>
</organism>